<keyword evidence="2" id="KW-1185">Reference proteome</keyword>
<proteinExistence type="predicted"/>
<name>A0AC61RRS9_9FIRM</name>
<comment type="caution">
    <text evidence="1">The sequence shown here is derived from an EMBL/GenBank/DDBJ whole genome shotgun (WGS) entry which is preliminary data.</text>
</comment>
<dbReference type="Proteomes" id="UP000304953">
    <property type="component" value="Unassembled WGS sequence"/>
</dbReference>
<evidence type="ECO:0000313" key="1">
    <source>
        <dbReference type="EMBL" id="TGY91223.1"/>
    </source>
</evidence>
<organism evidence="1 2">
    <name type="scientific">Petralouisia muris</name>
    <dbReference type="NCBI Taxonomy" id="3032872"/>
    <lineage>
        <taxon>Bacteria</taxon>
        <taxon>Bacillati</taxon>
        <taxon>Bacillota</taxon>
        <taxon>Clostridia</taxon>
        <taxon>Lachnospirales</taxon>
        <taxon>Lachnospiraceae</taxon>
        <taxon>Petralouisia</taxon>
    </lineage>
</organism>
<sequence>MTEEQKRKVSDLRRAGMGYTETARLAGVSRDAVRSFCRRNGLAGQAAQDGQEDAQAQEGICRECGKPLQQTAGVKRRAFCSRECREKWWHGHPEQIRQRAVYSFICAGCGKQFDVYGDSRRKYCSHGCYIKARFGGGGADE</sequence>
<reference evidence="1" key="1">
    <citation type="submission" date="2019-04" db="EMBL/GenBank/DDBJ databases">
        <title>Microbes associate with the intestines of laboratory mice.</title>
        <authorList>
            <person name="Navarre W."/>
            <person name="Wong E."/>
            <person name="Huang K."/>
            <person name="Tropini C."/>
            <person name="Ng K."/>
            <person name="Yu B."/>
        </authorList>
    </citation>
    <scope>NUCLEOTIDE SEQUENCE</scope>
    <source>
        <strain evidence="1">NM01_1-7b</strain>
    </source>
</reference>
<evidence type="ECO:0000313" key="2">
    <source>
        <dbReference type="Proteomes" id="UP000304953"/>
    </source>
</evidence>
<accession>A0AC61RRS9</accession>
<gene>
    <name evidence="1" type="ORF">E5329_22150</name>
</gene>
<dbReference type="EMBL" id="SRYA01000065">
    <property type="protein sequence ID" value="TGY91223.1"/>
    <property type="molecule type" value="Genomic_DNA"/>
</dbReference>
<protein>
    <submittedName>
        <fullName evidence="1">RNA polymerase subunit sigma-70</fullName>
    </submittedName>
</protein>